<evidence type="ECO:0000313" key="2">
    <source>
        <dbReference type="EMBL" id="SNV06370.1"/>
    </source>
</evidence>
<dbReference type="GO" id="GO:0003995">
    <property type="term" value="F:acyl-CoA dehydrogenase activity"/>
    <property type="evidence" value="ECO:0007669"/>
    <property type="project" value="InterPro"/>
</dbReference>
<dbReference type="InterPro" id="IPR016161">
    <property type="entry name" value="Ald_DH/histidinol_DH"/>
</dbReference>
<dbReference type="AlphaFoldDB" id="A0AAX2GYT6"/>
<keyword evidence="1" id="KW-0521">NADP</keyword>
<dbReference type="Proteomes" id="UP000215539">
    <property type="component" value="Chromosome 1"/>
</dbReference>
<dbReference type="Pfam" id="PF05893">
    <property type="entry name" value="LuxC"/>
    <property type="match status" value="1"/>
</dbReference>
<name>A0AAX2GYT6_9FLAO</name>
<organism evidence="2 3">
    <name type="scientific">Capnocytophaga haemolytica</name>
    <dbReference type="NCBI Taxonomy" id="45243"/>
    <lineage>
        <taxon>Bacteria</taxon>
        <taxon>Pseudomonadati</taxon>
        <taxon>Bacteroidota</taxon>
        <taxon>Flavobacteriia</taxon>
        <taxon>Flavobacteriales</taxon>
        <taxon>Flavobacteriaceae</taxon>
        <taxon>Capnocytophaga</taxon>
    </lineage>
</organism>
<dbReference type="InterPro" id="IPR008670">
    <property type="entry name" value="CoA_reduct_LuxC"/>
</dbReference>
<gene>
    <name evidence="2" type="ORF">SAMEA44541418_00732</name>
</gene>
<dbReference type="GO" id="GO:0008218">
    <property type="term" value="P:bioluminescence"/>
    <property type="evidence" value="ECO:0007669"/>
    <property type="project" value="InterPro"/>
</dbReference>
<accession>A0AAX2GYT6</accession>
<reference evidence="2 3" key="1">
    <citation type="submission" date="2017-06" db="EMBL/GenBank/DDBJ databases">
        <authorList>
            <consortium name="Pathogen Informatics"/>
        </authorList>
    </citation>
    <scope>NUCLEOTIDE SEQUENCE [LARGE SCALE GENOMIC DNA]</scope>
    <source>
        <strain evidence="2 3">NCTC12947</strain>
    </source>
</reference>
<proteinExistence type="predicted"/>
<evidence type="ECO:0000313" key="3">
    <source>
        <dbReference type="Proteomes" id="UP000215539"/>
    </source>
</evidence>
<evidence type="ECO:0000256" key="1">
    <source>
        <dbReference type="ARBA" id="ARBA00022857"/>
    </source>
</evidence>
<dbReference type="EMBL" id="LT906449">
    <property type="protein sequence ID" value="SNV06370.1"/>
    <property type="molecule type" value="Genomic_DNA"/>
</dbReference>
<sequence>MSKGQRVKSNKMLTTHCSLLIAHYSLLTTHCSLLIMKEIFTQLGQYIGNTAAFENLFARAYEQNSWFTPANLTYACQTWAKTLTEENISQWLSAYDLRAIKPKRVLIVMAGNVPLVGFHDLLCVLASGHQAVVKLSSDDKVLLPHFADYLKEIAPKIGARIEFTEERTANFDAVIATGSNNTARYFEYYFGNKPHIIRKNRHSVAVLTGEETQQQLFALGRDIFQYYGLGCRSVSKLFVPEDYNFDLFFKAIYPYKDLIEEQKYANNYDYNKAVYLMSLFKLLENGFLILKEDTHYGSPIATLFYEYYTDINQLKARLAADAEQLQCVVSSGFSNSEVPFGTTQQPALWDYADGVDTIEFLIELSASSF</sequence>
<protein>
    <submittedName>
        <fullName evidence="2">Acyl-CoA reductase (LuxC)</fullName>
    </submittedName>
</protein>
<dbReference type="SUPFAM" id="SSF53720">
    <property type="entry name" value="ALDH-like"/>
    <property type="match status" value="1"/>
</dbReference>